<accession>A0A3P9L4Q2</accession>
<name>A0A3P9L4Q2_ORYLA</name>
<sequence>ELWVPISKKTQRFVSRSFESRKYLDPIYFLNGKKNHKNIIVLYKGQKNCFTKNTDWLLTALLSRAMQWAQAYLLSHPISPLYDQFIEKFKLEDPDAENPEGRGR</sequence>
<evidence type="ECO:0000313" key="2">
    <source>
        <dbReference type="Proteomes" id="UP000265180"/>
    </source>
</evidence>
<dbReference type="AlphaFoldDB" id="A0A3P9L4Q2"/>
<evidence type="ECO:0000313" key="1">
    <source>
        <dbReference type="Ensembl" id="ENSORLP00020015658.1"/>
    </source>
</evidence>
<reference evidence="1" key="3">
    <citation type="submission" date="2025-08" db="UniProtKB">
        <authorList>
            <consortium name="Ensembl"/>
        </authorList>
    </citation>
    <scope>IDENTIFICATION</scope>
    <source>
        <strain evidence="1">HNI</strain>
    </source>
</reference>
<organism evidence="1 2">
    <name type="scientific">Oryzias latipes</name>
    <name type="common">Japanese rice fish</name>
    <name type="synonym">Japanese killifish</name>
    <dbReference type="NCBI Taxonomy" id="8090"/>
    <lineage>
        <taxon>Eukaryota</taxon>
        <taxon>Metazoa</taxon>
        <taxon>Chordata</taxon>
        <taxon>Craniata</taxon>
        <taxon>Vertebrata</taxon>
        <taxon>Euteleostomi</taxon>
        <taxon>Actinopterygii</taxon>
        <taxon>Neopterygii</taxon>
        <taxon>Teleostei</taxon>
        <taxon>Neoteleostei</taxon>
        <taxon>Acanthomorphata</taxon>
        <taxon>Ovalentaria</taxon>
        <taxon>Atherinomorphae</taxon>
        <taxon>Beloniformes</taxon>
        <taxon>Adrianichthyidae</taxon>
        <taxon>Oryziinae</taxon>
        <taxon>Oryzias</taxon>
    </lineage>
</organism>
<reference evidence="1" key="4">
    <citation type="submission" date="2025-09" db="UniProtKB">
        <authorList>
            <consortium name="Ensembl"/>
        </authorList>
    </citation>
    <scope>IDENTIFICATION</scope>
    <source>
        <strain evidence="1">HNI</strain>
    </source>
</reference>
<reference key="1">
    <citation type="journal article" date="2007" name="Nature">
        <title>The medaka draft genome and insights into vertebrate genome evolution.</title>
        <authorList>
            <person name="Kasahara M."/>
            <person name="Naruse K."/>
            <person name="Sasaki S."/>
            <person name="Nakatani Y."/>
            <person name="Qu W."/>
            <person name="Ahsan B."/>
            <person name="Yamada T."/>
            <person name="Nagayasu Y."/>
            <person name="Doi K."/>
            <person name="Kasai Y."/>
            <person name="Jindo T."/>
            <person name="Kobayashi D."/>
            <person name="Shimada A."/>
            <person name="Toyoda A."/>
            <person name="Kuroki Y."/>
            <person name="Fujiyama A."/>
            <person name="Sasaki T."/>
            <person name="Shimizu A."/>
            <person name="Asakawa S."/>
            <person name="Shimizu N."/>
            <person name="Hashimoto S."/>
            <person name="Yang J."/>
            <person name="Lee Y."/>
            <person name="Matsushima K."/>
            <person name="Sugano S."/>
            <person name="Sakaizumi M."/>
            <person name="Narita T."/>
            <person name="Ohishi K."/>
            <person name="Haga S."/>
            <person name="Ohta F."/>
            <person name="Nomoto H."/>
            <person name="Nogata K."/>
            <person name="Morishita T."/>
            <person name="Endo T."/>
            <person name="Shin-I T."/>
            <person name="Takeda H."/>
            <person name="Morishita S."/>
            <person name="Kohara Y."/>
        </authorList>
    </citation>
    <scope>NUCLEOTIDE SEQUENCE [LARGE SCALE GENOMIC DNA]</scope>
    <source>
        <strain>Hd-rR</strain>
    </source>
</reference>
<reference evidence="1 2" key="2">
    <citation type="submission" date="2017-04" db="EMBL/GenBank/DDBJ databases">
        <title>CpG methylation of centromeres and impact of large insertions on vertebrate speciation.</title>
        <authorList>
            <person name="Ichikawa K."/>
            <person name="Yoshimura J."/>
            <person name="Morishita S."/>
        </authorList>
    </citation>
    <scope>NUCLEOTIDE SEQUENCE</scope>
    <source>
        <strain evidence="1 2">HNI</strain>
    </source>
</reference>
<protein>
    <submittedName>
        <fullName evidence="1">Uncharacterized protein</fullName>
    </submittedName>
</protein>
<dbReference type="Ensembl" id="ENSORLT00020023737.1">
    <property type="protein sequence ID" value="ENSORLP00020015658.1"/>
    <property type="gene ID" value="ENSORLG00020000445.1"/>
</dbReference>
<dbReference type="Proteomes" id="UP000265180">
    <property type="component" value="Chromosome 22"/>
</dbReference>
<proteinExistence type="predicted"/>